<sequence length="270" mass="29286">MRRPYSSATLAILVSTYAVSTLSIPLPDPVYVGQEQDPHTLVPPSHRHEPLVESRVNPYHSIADKAPSALHPVQIDAREMEAASRRSSTVPNSNMPFVPPRILARNSAYDPSTETCRVALDMLERDYAGHGLPLTSLVIESSTLLLLVAFVVYFVIGRCKARRQQLRLFTSSPTLFQPSTASRDSIVKTSLIPTAHPLSKIDEDSHSSNATHSPCIQTSPSSPVPSPLCPQRGPPPPSPSRVILRSPSCTNVSTPSNGLEKKASFLSLKG</sequence>
<proteinExistence type="predicted"/>
<evidence type="ECO:0000313" key="4">
    <source>
        <dbReference type="EMBL" id="KAJ8482311.1"/>
    </source>
</evidence>
<gene>
    <name evidence="4" type="ORF">ONZ51_g5430</name>
</gene>
<keyword evidence="2" id="KW-0472">Membrane</keyword>
<reference evidence="4" key="1">
    <citation type="submission" date="2022-11" db="EMBL/GenBank/DDBJ databases">
        <title>Genome Sequence of Cubamyces cubensis.</title>
        <authorList>
            <person name="Buettner E."/>
        </authorList>
    </citation>
    <scope>NUCLEOTIDE SEQUENCE</scope>
    <source>
        <strain evidence="4">MPL-01</strain>
    </source>
</reference>
<feature type="compositionally biased region" description="Polar residues" evidence="1">
    <location>
        <begin position="207"/>
        <end position="218"/>
    </location>
</feature>
<protein>
    <submittedName>
        <fullName evidence="4">Uncharacterized protein</fullName>
    </submittedName>
</protein>
<keyword evidence="2" id="KW-1133">Transmembrane helix</keyword>
<dbReference type="EMBL" id="JAPEVG010000117">
    <property type="protein sequence ID" value="KAJ8482311.1"/>
    <property type="molecule type" value="Genomic_DNA"/>
</dbReference>
<evidence type="ECO:0000256" key="3">
    <source>
        <dbReference type="SAM" id="SignalP"/>
    </source>
</evidence>
<keyword evidence="2" id="KW-0812">Transmembrane</keyword>
<keyword evidence="3" id="KW-0732">Signal</keyword>
<name>A0AAD7TWG8_9APHY</name>
<evidence type="ECO:0000256" key="1">
    <source>
        <dbReference type="SAM" id="MobiDB-lite"/>
    </source>
</evidence>
<feature type="transmembrane region" description="Helical" evidence="2">
    <location>
        <begin position="132"/>
        <end position="156"/>
    </location>
</feature>
<feature type="compositionally biased region" description="Pro residues" evidence="1">
    <location>
        <begin position="222"/>
        <end position="239"/>
    </location>
</feature>
<keyword evidence="5" id="KW-1185">Reference proteome</keyword>
<comment type="caution">
    <text evidence="4">The sequence shown here is derived from an EMBL/GenBank/DDBJ whole genome shotgun (WGS) entry which is preliminary data.</text>
</comment>
<feature type="region of interest" description="Disordered" evidence="1">
    <location>
        <begin position="197"/>
        <end position="258"/>
    </location>
</feature>
<feature type="signal peptide" evidence="3">
    <location>
        <begin position="1"/>
        <end position="23"/>
    </location>
</feature>
<feature type="chain" id="PRO_5042190230" evidence="3">
    <location>
        <begin position="24"/>
        <end position="270"/>
    </location>
</feature>
<accession>A0AAD7TWG8</accession>
<organism evidence="4 5">
    <name type="scientific">Trametes cubensis</name>
    <dbReference type="NCBI Taxonomy" id="1111947"/>
    <lineage>
        <taxon>Eukaryota</taxon>
        <taxon>Fungi</taxon>
        <taxon>Dikarya</taxon>
        <taxon>Basidiomycota</taxon>
        <taxon>Agaricomycotina</taxon>
        <taxon>Agaricomycetes</taxon>
        <taxon>Polyporales</taxon>
        <taxon>Polyporaceae</taxon>
        <taxon>Trametes</taxon>
    </lineage>
</organism>
<evidence type="ECO:0000256" key="2">
    <source>
        <dbReference type="SAM" id="Phobius"/>
    </source>
</evidence>
<evidence type="ECO:0000313" key="5">
    <source>
        <dbReference type="Proteomes" id="UP001215151"/>
    </source>
</evidence>
<dbReference type="AlphaFoldDB" id="A0AAD7TWG8"/>
<dbReference type="Proteomes" id="UP001215151">
    <property type="component" value="Unassembled WGS sequence"/>
</dbReference>